<keyword evidence="14" id="KW-1185">Reference proteome</keyword>
<dbReference type="CDD" id="cd00303">
    <property type="entry name" value="retropepsin_like"/>
    <property type="match status" value="1"/>
</dbReference>
<dbReference type="InterPro" id="IPR021109">
    <property type="entry name" value="Peptidase_aspartic_dom_sf"/>
</dbReference>
<dbReference type="Proteomes" id="UP001054252">
    <property type="component" value="Unassembled WGS sequence"/>
</dbReference>
<evidence type="ECO:0000256" key="6">
    <source>
        <dbReference type="ARBA" id="ARBA00022801"/>
    </source>
</evidence>
<organism evidence="13 14">
    <name type="scientific">Rubroshorea leprosula</name>
    <dbReference type="NCBI Taxonomy" id="152421"/>
    <lineage>
        <taxon>Eukaryota</taxon>
        <taxon>Viridiplantae</taxon>
        <taxon>Streptophyta</taxon>
        <taxon>Embryophyta</taxon>
        <taxon>Tracheophyta</taxon>
        <taxon>Spermatophyta</taxon>
        <taxon>Magnoliopsida</taxon>
        <taxon>eudicotyledons</taxon>
        <taxon>Gunneridae</taxon>
        <taxon>Pentapetalae</taxon>
        <taxon>rosids</taxon>
        <taxon>malvids</taxon>
        <taxon>Malvales</taxon>
        <taxon>Dipterocarpaceae</taxon>
        <taxon>Rubroshorea</taxon>
    </lineage>
</organism>
<feature type="domain" description="Reverse transcriptase" evidence="9">
    <location>
        <begin position="592"/>
        <end position="663"/>
    </location>
</feature>
<feature type="domain" description="Tf2-1-like SH3-like" evidence="12">
    <location>
        <begin position="947"/>
        <end position="1008"/>
    </location>
</feature>
<dbReference type="SUPFAM" id="SSF56672">
    <property type="entry name" value="DNA/RNA polymerases"/>
    <property type="match status" value="2"/>
</dbReference>
<dbReference type="AlphaFoldDB" id="A0AAV5J812"/>
<dbReference type="InterPro" id="IPR041577">
    <property type="entry name" value="RT_RNaseH_2"/>
</dbReference>
<evidence type="ECO:0000256" key="4">
    <source>
        <dbReference type="ARBA" id="ARBA00022722"/>
    </source>
</evidence>
<name>A0AAV5J812_9ROSI</name>
<keyword evidence="3" id="KW-0548">Nucleotidyltransferase</keyword>
<comment type="caution">
    <text evidence="13">The sequence shown here is derived from an EMBL/GenBank/DDBJ whole genome shotgun (WGS) entry which is preliminary data.</text>
</comment>
<keyword evidence="5" id="KW-0255">Endonuclease</keyword>
<evidence type="ECO:0000313" key="13">
    <source>
        <dbReference type="EMBL" id="GKV07010.1"/>
    </source>
</evidence>
<evidence type="ECO:0000259" key="10">
    <source>
        <dbReference type="Pfam" id="PF17917"/>
    </source>
</evidence>
<dbReference type="Gene3D" id="3.30.70.270">
    <property type="match status" value="3"/>
</dbReference>
<feature type="domain" description="Reverse transcriptase RNase H-like" evidence="10">
    <location>
        <begin position="724"/>
        <end position="807"/>
    </location>
</feature>
<evidence type="ECO:0000256" key="1">
    <source>
        <dbReference type="ARBA" id="ARBA00012493"/>
    </source>
</evidence>
<dbReference type="GO" id="GO:0016787">
    <property type="term" value="F:hydrolase activity"/>
    <property type="evidence" value="ECO:0007669"/>
    <property type="project" value="UniProtKB-KW"/>
</dbReference>
<dbReference type="Gene3D" id="2.40.70.10">
    <property type="entry name" value="Acid Proteases"/>
    <property type="match status" value="1"/>
</dbReference>
<dbReference type="InterPro" id="IPR000477">
    <property type="entry name" value="RT_dom"/>
</dbReference>
<keyword evidence="7" id="KW-0695">RNA-directed DNA polymerase</keyword>
<dbReference type="InterPro" id="IPR036397">
    <property type="entry name" value="RNaseH_sf"/>
</dbReference>
<dbReference type="CDD" id="cd01647">
    <property type="entry name" value="RT_LTR"/>
    <property type="match status" value="1"/>
</dbReference>
<dbReference type="InterPro" id="IPR043128">
    <property type="entry name" value="Rev_trsase/Diguanyl_cyclase"/>
</dbReference>
<evidence type="ECO:0000259" key="12">
    <source>
        <dbReference type="Pfam" id="PF24626"/>
    </source>
</evidence>
<evidence type="ECO:0000313" key="14">
    <source>
        <dbReference type="Proteomes" id="UP001054252"/>
    </source>
</evidence>
<dbReference type="Pfam" id="PF24626">
    <property type="entry name" value="SH3_Tf2-1"/>
    <property type="match status" value="1"/>
</dbReference>
<dbReference type="Gene3D" id="3.10.10.10">
    <property type="entry name" value="HIV Type 1 Reverse Transcriptase, subunit A, domain 1"/>
    <property type="match status" value="1"/>
</dbReference>
<evidence type="ECO:0000256" key="2">
    <source>
        <dbReference type="ARBA" id="ARBA00022679"/>
    </source>
</evidence>
<sequence>MPEERFPSQRCSKLQPRGDDLRTNPFEERGNDENKDDPTCTTSRDPLLQIPGGPVMRARARKMRRALNGLIEQIWVDNNMQQDFSTLAAPLTKVIKKNVGFKWGEEEEKVFKLIKQKLTNATLLSLSNFDKTFEIECDASGVELERSTQIEQEALRWMEFIKTFPYVIRHKQGKENVVADALSHRESHSGGLMGHFGVVMGIKMTLHVPRQEIHYTFQEVSIMSSGDDRKHQEDDSFMLKAMQQQFQRLDIMFGEIKDKMEKQDIAIAKLYQIQNGSPNLHNHDLDGNDEDAFNNDAHNSNFSMDRFMRGRGGQRYRFNKGDQNLARWGDRQDHELGSIKMKIPPFQGKNDPDLYLEWEKKVEYAVDGELLVTRRALNVQAKEDDEVQCDNIFHMRCHVKNKVCSVIIEGGSCTNVASTVLVEKLNLPMMKHPRPYKLQWLNDCEEIKVNKQVLVSFSIGRYKDEVLCDVVPMHAGHLLLGRPWQYDRRVTHDGFKNCYSFVMEGKTITLAPLSPRQDFKDVFPDDVPNGLPPIRGIEHQIDFIPGATIPNRPAYRSNPNEMKELQRQVEDLMKKGHVRESMSPCAVLVLLVPKKDGTWRMCVDCHAVNKITVKYRHPILRLDDMLDELHGSCIFSKIDLKSGYHQIRMKEGNEWKTAFKMKHADGIAVDEEKLKAIKEWPTPKNISEVRSFHGLASFYQRFIKDFSTIAALLTDIVKKSVGCIGIGAVLMQERRPIAFFNEKLTDAALNYPTYDKEMYALVRALETWQHYLWPKELHTDHESLKHLEGQGKLNRQHAKWVEFLEMFPYVIIKYKQGKENIVVDALSLDVVRLHGIPRTIVSDRDVKFLSYFWKTLWGKLGTELLFSTTCHPQTDGQTEMVAYGFNPLTPLDLLPLPIDEQASLDEKTKAEVVKQLHERVQQNIKRRTEQYANQANKGRKKVVFEPGDSVWVNMRKERFPEQRRSKLQLRGDGPFQVIARVNNNAYKLELPGEYNVNATFNVSDLSPFDVGDDLRREGVMGIKMTLHVPCQEIHYTFQEVQSRELELGRCEKL</sequence>
<evidence type="ECO:0000259" key="9">
    <source>
        <dbReference type="Pfam" id="PF00078"/>
    </source>
</evidence>
<feature type="compositionally biased region" description="Basic and acidic residues" evidence="8">
    <location>
        <begin position="16"/>
        <end position="38"/>
    </location>
</feature>
<dbReference type="EMBL" id="BPVZ01000026">
    <property type="protein sequence ID" value="GKV07010.1"/>
    <property type="molecule type" value="Genomic_DNA"/>
</dbReference>
<dbReference type="PANTHER" id="PTHR35046">
    <property type="entry name" value="ZINC KNUCKLE (CCHC-TYPE) FAMILY PROTEIN"/>
    <property type="match status" value="1"/>
</dbReference>
<evidence type="ECO:0000256" key="5">
    <source>
        <dbReference type="ARBA" id="ARBA00022759"/>
    </source>
</evidence>
<dbReference type="GO" id="GO:0004519">
    <property type="term" value="F:endonuclease activity"/>
    <property type="evidence" value="ECO:0007669"/>
    <property type="project" value="UniProtKB-KW"/>
</dbReference>
<evidence type="ECO:0000256" key="7">
    <source>
        <dbReference type="ARBA" id="ARBA00022918"/>
    </source>
</evidence>
<dbReference type="InterPro" id="IPR041373">
    <property type="entry name" value="RT_RNaseH"/>
</dbReference>
<keyword evidence="6" id="KW-0378">Hydrolase</keyword>
<feature type="region of interest" description="Disordered" evidence="8">
    <location>
        <begin position="1"/>
        <end position="52"/>
    </location>
</feature>
<proteinExistence type="predicted"/>
<evidence type="ECO:0000256" key="3">
    <source>
        <dbReference type="ARBA" id="ARBA00022695"/>
    </source>
</evidence>
<dbReference type="Pfam" id="PF00078">
    <property type="entry name" value="RVT_1"/>
    <property type="match status" value="1"/>
</dbReference>
<reference evidence="13 14" key="1">
    <citation type="journal article" date="2021" name="Commun. Biol.">
        <title>The genome of Shorea leprosula (Dipterocarpaceae) highlights the ecological relevance of drought in aseasonal tropical rainforests.</title>
        <authorList>
            <person name="Ng K.K.S."/>
            <person name="Kobayashi M.J."/>
            <person name="Fawcett J.A."/>
            <person name="Hatakeyama M."/>
            <person name="Paape T."/>
            <person name="Ng C.H."/>
            <person name="Ang C.C."/>
            <person name="Tnah L.H."/>
            <person name="Lee C.T."/>
            <person name="Nishiyama T."/>
            <person name="Sese J."/>
            <person name="O'Brien M.J."/>
            <person name="Copetti D."/>
            <person name="Mohd Noor M.I."/>
            <person name="Ong R.C."/>
            <person name="Putra M."/>
            <person name="Sireger I.Z."/>
            <person name="Indrioko S."/>
            <person name="Kosugi Y."/>
            <person name="Izuno A."/>
            <person name="Isagi Y."/>
            <person name="Lee S.L."/>
            <person name="Shimizu K.K."/>
        </authorList>
    </citation>
    <scope>NUCLEOTIDE SEQUENCE [LARGE SCALE GENOMIC DNA]</scope>
    <source>
        <strain evidence="13">214</strain>
    </source>
</reference>
<dbReference type="GO" id="GO:0003964">
    <property type="term" value="F:RNA-directed DNA polymerase activity"/>
    <property type="evidence" value="ECO:0007669"/>
    <property type="project" value="UniProtKB-KW"/>
</dbReference>
<dbReference type="SUPFAM" id="SSF53098">
    <property type="entry name" value="Ribonuclease H-like"/>
    <property type="match status" value="1"/>
</dbReference>
<dbReference type="Pfam" id="PF17917">
    <property type="entry name" value="RT_RNaseH"/>
    <property type="match status" value="1"/>
</dbReference>
<dbReference type="InterPro" id="IPR043502">
    <property type="entry name" value="DNA/RNA_pol_sf"/>
</dbReference>
<evidence type="ECO:0000259" key="11">
    <source>
        <dbReference type="Pfam" id="PF17919"/>
    </source>
</evidence>
<feature type="domain" description="Reverse transcriptase/retrotransposon-derived protein RNase H-like" evidence="11">
    <location>
        <begin position="103"/>
        <end position="143"/>
    </location>
</feature>
<dbReference type="CDD" id="cd09274">
    <property type="entry name" value="RNase_HI_RT_Ty3"/>
    <property type="match status" value="1"/>
</dbReference>
<dbReference type="GO" id="GO:0003676">
    <property type="term" value="F:nucleic acid binding"/>
    <property type="evidence" value="ECO:0007669"/>
    <property type="project" value="InterPro"/>
</dbReference>
<evidence type="ECO:0000256" key="8">
    <source>
        <dbReference type="SAM" id="MobiDB-lite"/>
    </source>
</evidence>
<dbReference type="InterPro" id="IPR056924">
    <property type="entry name" value="SH3_Tf2-1"/>
</dbReference>
<dbReference type="Pfam" id="PF17919">
    <property type="entry name" value="RT_RNaseH_2"/>
    <property type="match status" value="1"/>
</dbReference>
<keyword evidence="4" id="KW-0540">Nuclease</keyword>
<dbReference type="EC" id="2.7.7.49" evidence="1"/>
<dbReference type="Gene3D" id="3.30.420.10">
    <property type="entry name" value="Ribonuclease H-like superfamily/Ribonuclease H"/>
    <property type="match status" value="1"/>
</dbReference>
<accession>A0AAV5J812</accession>
<dbReference type="InterPro" id="IPR012337">
    <property type="entry name" value="RNaseH-like_sf"/>
</dbReference>
<gene>
    <name evidence="13" type="ORF">SLEP1_g18823</name>
</gene>
<dbReference type="PANTHER" id="PTHR35046:SF9">
    <property type="entry name" value="RNA-DIRECTED DNA POLYMERASE"/>
    <property type="match status" value="1"/>
</dbReference>
<protein>
    <recommendedName>
        <fullName evidence="1">RNA-directed DNA polymerase</fullName>
        <ecNumber evidence="1">2.7.7.49</ecNumber>
    </recommendedName>
</protein>
<keyword evidence="2" id="KW-0808">Transferase</keyword>